<evidence type="ECO:0000313" key="1">
    <source>
        <dbReference type="EMBL" id="GGF76057.1"/>
    </source>
</evidence>
<protein>
    <submittedName>
        <fullName evidence="1">Uncharacterized protein</fullName>
    </submittedName>
</protein>
<dbReference type="Proteomes" id="UP000640509">
    <property type="component" value="Unassembled WGS sequence"/>
</dbReference>
<gene>
    <name evidence="1" type="ORF">GCM10011402_31020</name>
</gene>
<keyword evidence="2" id="KW-1185">Reference proteome</keyword>
<evidence type="ECO:0000313" key="2">
    <source>
        <dbReference type="Proteomes" id="UP000640509"/>
    </source>
</evidence>
<dbReference type="EMBL" id="BMIV01000014">
    <property type="protein sequence ID" value="GGF76057.1"/>
    <property type="molecule type" value="Genomic_DNA"/>
</dbReference>
<comment type="caution">
    <text evidence="1">The sequence shown here is derived from an EMBL/GenBank/DDBJ whole genome shotgun (WGS) entry which is preliminary data.</text>
</comment>
<name>A0ABQ1VKX5_9RHOB</name>
<sequence length="83" mass="9275">MGWFAHANIMLGRLQEGLRGYAVICKPRFFRELTIALDELLSSPSDLALRARALEYTVAGTLLLLWQAGFAGSPSVIWFHEPI</sequence>
<accession>A0ABQ1VKX5</accession>
<reference evidence="2" key="1">
    <citation type="journal article" date="2019" name="Int. J. Syst. Evol. Microbiol.">
        <title>The Global Catalogue of Microorganisms (GCM) 10K type strain sequencing project: providing services to taxonomists for standard genome sequencing and annotation.</title>
        <authorList>
            <consortium name="The Broad Institute Genomics Platform"/>
            <consortium name="The Broad Institute Genome Sequencing Center for Infectious Disease"/>
            <person name="Wu L."/>
            <person name="Ma J."/>
        </authorList>
    </citation>
    <scope>NUCLEOTIDE SEQUENCE [LARGE SCALE GENOMIC DNA]</scope>
    <source>
        <strain evidence="2">CGMCC 1.15419</strain>
    </source>
</reference>
<proteinExistence type="predicted"/>
<organism evidence="1 2">
    <name type="scientific">Paracoccus acridae</name>
    <dbReference type="NCBI Taxonomy" id="1795310"/>
    <lineage>
        <taxon>Bacteria</taxon>
        <taxon>Pseudomonadati</taxon>
        <taxon>Pseudomonadota</taxon>
        <taxon>Alphaproteobacteria</taxon>
        <taxon>Rhodobacterales</taxon>
        <taxon>Paracoccaceae</taxon>
        <taxon>Paracoccus</taxon>
    </lineage>
</organism>